<evidence type="ECO:0000313" key="14">
    <source>
        <dbReference type="Proteomes" id="UP000539710"/>
    </source>
</evidence>
<dbReference type="Pfam" id="PF00175">
    <property type="entry name" value="NAD_binding_1"/>
    <property type="match status" value="1"/>
</dbReference>
<dbReference type="Gene3D" id="2.40.30.10">
    <property type="entry name" value="Translation factors"/>
    <property type="match status" value="1"/>
</dbReference>
<dbReference type="InterPro" id="IPR001041">
    <property type="entry name" value="2Fe-2S_ferredoxin-type"/>
</dbReference>
<keyword evidence="8" id="KW-0411">Iron-sulfur</keyword>
<organism evidence="12 13">
    <name type="scientific">Marnyiella aurantia</name>
    <dbReference type="NCBI Taxonomy" id="2758037"/>
    <lineage>
        <taxon>Bacteria</taxon>
        <taxon>Pseudomonadati</taxon>
        <taxon>Bacteroidota</taxon>
        <taxon>Flavobacteriia</taxon>
        <taxon>Flavobacteriales</taxon>
        <taxon>Weeksellaceae</taxon>
        <taxon>Marnyiella</taxon>
    </lineage>
</organism>
<keyword evidence="14" id="KW-1185">Reference proteome</keyword>
<sequence>MENQIPYARHYDFHRLKITKKQQLTNSVFALEFAIPDHLKKNYEYQSGQYVALKYRHKQQTYINDFSMTSAPHQAELSLGIKMNGDGSSTKDLFEQYSVGDEIEVSEPMGRFTLVSKPHEFRTIIGFAGGIGITPLLSHFKNILHTEPRTRLFLFYGNRRSDEIAFRDELDALAKNHANRFQVYYFFSQDETADNLFKGRLDEHKLKLIINQILHLDDTDEESTIWDAVDEVLICGKGEMIKALANACYNNGILKRNIHFELFEEYNEDIYPQEKEFPLVENIELEFRMNRQNYVTTLNDNRLRILQQLLIQGYPVPYSCKSGICGSCICTLKEGEVDLLENEYLTEKEEQSGKILACMAVPLSKKIVLNFDAETVAY</sequence>
<accession>A0A7D7QYZ0</accession>
<gene>
    <name evidence="12" type="ORF">H1R16_00835</name>
    <name evidence="11" type="ORF">H2507_02435</name>
</gene>
<dbReference type="InterPro" id="IPR008333">
    <property type="entry name" value="Cbr1-like_FAD-bd_dom"/>
</dbReference>
<keyword evidence="5" id="KW-0274">FAD</keyword>
<dbReference type="Proteomes" id="UP000539710">
    <property type="component" value="Unassembled WGS sequence"/>
</dbReference>
<dbReference type="AlphaFoldDB" id="A0A7D7QYZ0"/>
<feature type="domain" description="2Fe-2S ferredoxin-type" evidence="9">
    <location>
        <begin position="283"/>
        <end position="375"/>
    </location>
</feature>
<dbReference type="InterPro" id="IPR050415">
    <property type="entry name" value="MRET"/>
</dbReference>
<evidence type="ECO:0000256" key="3">
    <source>
        <dbReference type="ARBA" id="ARBA00022714"/>
    </source>
</evidence>
<keyword evidence="7" id="KW-0408">Iron</keyword>
<evidence type="ECO:0000259" key="10">
    <source>
        <dbReference type="PROSITE" id="PS51384"/>
    </source>
</evidence>
<dbReference type="PROSITE" id="PS51085">
    <property type="entry name" value="2FE2S_FER_2"/>
    <property type="match status" value="1"/>
</dbReference>
<dbReference type="PANTHER" id="PTHR47354:SF8">
    <property type="entry name" value="1,2-PHENYLACETYL-COA EPOXIDASE, SUBUNIT E"/>
    <property type="match status" value="1"/>
</dbReference>
<evidence type="ECO:0000313" key="13">
    <source>
        <dbReference type="Proteomes" id="UP000515349"/>
    </source>
</evidence>
<protein>
    <submittedName>
        <fullName evidence="12">2Fe-2S iron-sulfur cluster binding domain-containing protein</fullName>
    </submittedName>
</protein>
<evidence type="ECO:0000256" key="5">
    <source>
        <dbReference type="ARBA" id="ARBA00022827"/>
    </source>
</evidence>
<dbReference type="PANTHER" id="PTHR47354">
    <property type="entry name" value="NADH OXIDOREDUCTASE HCR"/>
    <property type="match status" value="1"/>
</dbReference>
<evidence type="ECO:0000313" key="11">
    <source>
        <dbReference type="EMBL" id="MBA5246018.1"/>
    </source>
</evidence>
<dbReference type="SUPFAM" id="SSF52343">
    <property type="entry name" value="Ferredoxin reductase-like, C-terminal NADP-linked domain"/>
    <property type="match status" value="1"/>
</dbReference>
<evidence type="ECO:0000259" key="9">
    <source>
        <dbReference type="PROSITE" id="PS51085"/>
    </source>
</evidence>
<keyword evidence="2" id="KW-0285">Flavoprotein</keyword>
<reference evidence="11" key="3">
    <citation type="submission" date="2020-07" db="EMBL/GenBank/DDBJ databases">
        <authorList>
            <person name="Yang C."/>
        </authorList>
    </citation>
    <scope>NUCLEOTIDE SEQUENCE</scope>
    <source>
        <strain evidence="11">Cx-624</strain>
    </source>
</reference>
<dbReference type="EMBL" id="CP059472">
    <property type="protein sequence ID" value="QMS98591.1"/>
    <property type="molecule type" value="Genomic_DNA"/>
</dbReference>
<evidence type="ECO:0000256" key="1">
    <source>
        <dbReference type="ARBA" id="ARBA00001974"/>
    </source>
</evidence>
<dbReference type="InterPro" id="IPR017927">
    <property type="entry name" value="FAD-bd_FR_type"/>
</dbReference>
<reference evidence="12 13" key="1">
    <citation type="submission" date="2020-07" db="EMBL/GenBank/DDBJ databases">
        <title>Chryseobacterium sp.cx-624.</title>
        <authorList>
            <person name="Yang C."/>
        </authorList>
    </citation>
    <scope>NUCLEOTIDE SEQUENCE [LARGE SCALE GENOMIC DNA]</scope>
    <source>
        <strain evidence="13">cx-624</strain>
        <strain evidence="12">Cx-624</strain>
    </source>
</reference>
<dbReference type="InterPro" id="IPR001433">
    <property type="entry name" value="OxRdtase_FAD/NAD-bd"/>
</dbReference>
<dbReference type="GO" id="GO:0046872">
    <property type="term" value="F:metal ion binding"/>
    <property type="evidence" value="ECO:0007669"/>
    <property type="project" value="UniProtKB-KW"/>
</dbReference>
<comment type="cofactor">
    <cofactor evidence="1">
        <name>FAD</name>
        <dbReference type="ChEBI" id="CHEBI:57692"/>
    </cofactor>
</comment>
<dbReference type="SUPFAM" id="SSF54292">
    <property type="entry name" value="2Fe-2S ferredoxin-like"/>
    <property type="match status" value="1"/>
</dbReference>
<dbReference type="PRINTS" id="PR00406">
    <property type="entry name" value="CYTB5RDTASE"/>
</dbReference>
<dbReference type="Pfam" id="PF00970">
    <property type="entry name" value="FAD_binding_6"/>
    <property type="match status" value="1"/>
</dbReference>
<dbReference type="InterPro" id="IPR039261">
    <property type="entry name" value="FNR_nucleotide-bd"/>
</dbReference>
<evidence type="ECO:0000256" key="7">
    <source>
        <dbReference type="ARBA" id="ARBA00023004"/>
    </source>
</evidence>
<dbReference type="Proteomes" id="UP000515349">
    <property type="component" value="Chromosome"/>
</dbReference>
<evidence type="ECO:0000256" key="8">
    <source>
        <dbReference type="ARBA" id="ARBA00023014"/>
    </source>
</evidence>
<keyword evidence="4" id="KW-0479">Metal-binding</keyword>
<dbReference type="PROSITE" id="PS51384">
    <property type="entry name" value="FAD_FR"/>
    <property type="match status" value="1"/>
</dbReference>
<name>A0A7D7QYZ0_9FLAO</name>
<keyword evidence="3" id="KW-0001">2Fe-2S</keyword>
<dbReference type="GO" id="GO:0051537">
    <property type="term" value="F:2 iron, 2 sulfur cluster binding"/>
    <property type="evidence" value="ECO:0007669"/>
    <property type="project" value="UniProtKB-KW"/>
</dbReference>
<dbReference type="SUPFAM" id="SSF63380">
    <property type="entry name" value="Riboflavin synthase domain-like"/>
    <property type="match status" value="1"/>
</dbReference>
<evidence type="ECO:0000313" key="12">
    <source>
        <dbReference type="EMBL" id="QMS98591.1"/>
    </source>
</evidence>
<dbReference type="Gene3D" id="3.10.20.30">
    <property type="match status" value="1"/>
</dbReference>
<dbReference type="InterPro" id="IPR036010">
    <property type="entry name" value="2Fe-2S_ferredoxin-like_sf"/>
</dbReference>
<dbReference type="RefSeq" id="WP_181886122.1">
    <property type="nucleotide sequence ID" value="NZ_CP059472.1"/>
</dbReference>
<dbReference type="CDD" id="cd00207">
    <property type="entry name" value="fer2"/>
    <property type="match status" value="1"/>
</dbReference>
<evidence type="ECO:0000256" key="6">
    <source>
        <dbReference type="ARBA" id="ARBA00023002"/>
    </source>
</evidence>
<dbReference type="GO" id="GO:0050660">
    <property type="term" value="F:flavin adenine dinucleotide binding"/>
    <property type="evidence" value="ECO:0007669"/>
    <property type="project" value="TreeGrafter"/>
</dbReference>
<dbReference type="KEGG" id="cbau:H1R16_00835"/>
<dbReference type="InterPro" id="IPR012675">
    <property type="entry name" value="Beta-grasp_dom_sf"/>
</dbReference>
<dbReference type="Gene3D" id="3.40.50.80">
    <property type="entry name" value="Nucleotide-binding domain of ferredoxin-NADP reductase (FNR) module"/>
    <property type="match status" value="1"/>
</dbReference>
<dbReference type="EMBL" id="JACEUX010000001">
    <property type="protein sequence ID" value="MBA5246018.1"/>
    <property type="molecule type" value="Genomic_DNA"/>
</dbReference>
<keyword evidence="6" id="KW-0560">Oxidoreductase</keyword>
<evidence type="ECO:0000256" key="4">
    <source>
        <dbReference type="ARBA" id="ARBA00022723"/>
    </source>
</evidence>
<dbReference type="InterPro" id="IPR017938">
    <property type="entry name" value="Riboflavin_synthase-like_b-brl"/>
</dbReference>
<dbReference type="InterPro" id="IPR006058">
    <property type="entry name" value="2Fe2S_fd_BS"/>
</dbReference>
<reference evidence="14" key="2">
    <citation type="submission" date="2020-07" db="EMBL/GenBank/DDBJ databases">
        <title>Flavobacterium sp. xlx-214.</title>
        <authorList>
            <person name="Yang C."/>
        </authorList>
    </citation>
    <scope>NUCLEOTIDE SEQUENCE [LARGE SCALE GENOMIC DNA]</scope>
    <source>
        <strain evidence="14">CX-624</strain>
    </source>
</reference>
<dbReference type="Pfam" id="PF00111">
    <property type="entry name" value="Fer2"/>
    <property type="match status" value="1"/>
</dbReference>
<evidence type="ECO:0000256" key="2">
    <source>
        <dbReference type="ARBA" id="ARBA00022630"/>
    </source>
</evidence>
<dbReference type="GO" id="GO:0016491">
    <property type="term" value="F:oxidoreductase activity"/>
    <property type="evidence" value="ECO:0007669"/>
    <property type="project" value="UniProtKB-KW"/>
</dbReference>
<feature type="domain" description="FAD-binding FR-type" evidence="10">
    <location>
        <begin position="11"/>
        <end position="115"/>
    </location>
</feature>
<dbReference type="PROSITE" id="PS00197">
    <property type="entry name" value="2FE2S_FER_1"/>
    <property type="match status" value="1"/>
</dbReference>
<proteinExistence type="predicted"/>